<feature type="compositionally biased region" description="Polar residues" evidence="23">
    <location>
        <begin position="2317"/>
        <end position="2344"/>
    </location>
</feature>
<dbReference type="Pfam" id="PF15917">
    <property type="entry name" value="Piezo_TM25-28"/>
    <property type="match status" value="1"/>
</dbReference>
<feature type="transmembrane region" description="Helical" evidence="24">
    <location>
        <begin position="1757"/>
        <end position="1776"/>
    </location>
</feature>
<feature type="compositionally biased region" description="Basic and acidic residues" evidence="23">
    <location>
        <begin position="2139"/>
        <end position="2150"/>
    </location>
</feature>
<keyword evidence="15" id="KW-0130">Cell adhesion</keyword>
<comment type="similarity">
    <text evidence="6">Belongs to the PIEZO (TC 1.A.75) family.</text>
</comment>
<feature type="region of interest" description="Disordered" evidence="23">
    <location>
        <begin position="3689"/>
        <end position="3715"/>
    </location>
</feature>
<keyword evidence="16" id="KW-0965">Cell junction</keyword>
<evidence type="ECO:0000256" key="21">
    <source>
        <dbReference type="ARBA" id="ARBA00053088"/>
    </source>
</evidence>
<dbReference type="InterPro" id="IPR011989">
    <property type="entry name" value="ARM-like"/>
</dbReference>
<feature type="compositionally biased region" description="Low complexity" evidence="23">
    <location>
        <begin position="2725"/>
        <end position="2735"/>
    </location>
</feature>
<keyword evidence="8" id="KW-0813">Transport</keyword>
<reference evidence="30 31" key="1">
    <citation type="submission" date="2015-04" db="EMBL/GenBank/DDBJ databases">
        <authorList>
            <person name="Syromyatnikov M.Y."/>
            <person name="Popov V.N."/>
        </authorList>
    </citation>
    <scope>NUCLEOTIDE SEQUENCE [LARGE SCALE GENOMIC DNA]</scope>
</reference>
<feature type="repeat" description="ARM" evidence="22">
    <location>
        <begin position="409"/>
        <end position="451"/>
    </location>
</feature>
<dbReference type="GO" id="GO:0007367">
    <property type="term" value="P:segment polarity determination"/>
    <property type="evidence" value="ECO:0007669"/>
    <property type="project" value="UniProtKB-KW"/>
</dbReference>
<dbReference type="Pfam" id="PF24874">
    <property type="entry name" value="Piezo_THU9_anchor"/>
    <property type="match status" value="1"/>
</dbReference>
<dbReference type="InterPro" id="IPR031334">
    <property type="entry name" value="Piezo_cap_dom"/>
</dbReference>
<dbReference type="PANTHER" id="PTHR47049:SF2">
    <property type="entry name" value="PIEZO-TYPE MECHANOSENSITIVE ION CHANNEL HOMOLOG"/>
    <property type="match status" value="1"/>
</dbReference>
<feature type="domain" description="Piezo non-specific cation channel cap" evidence="25">
    <location>
        <begin position="3391"/>
        <end position="3690"/>
    </location>
</feature>
<dbReference type="Pfam" id="PF12166">
    <property type="entry name" value="Piezo_cap"/>
    <property type="match status" value="1"/>
</dbReference>
<dbReference type="GO" id="GO:0008381">
    <property type="term" value="F:mechanosensitive monoatomic ion channel activity"/>
    <property type="evidence" value="ECO:0007669"/>
    <property type="project" value="InterPro"/>
</dbReference>
<feature type="transmembrane region" description="Helical" evidence="24">
    <location>
        <begin position="1105"/>
        <end position="1125"/>
    </location>
</feature>
<feature type="transmembrane region" description="Helical" evidence="24">
    <location>
        <begin position="1437"/>
        <end position="1455"/>
    </location>
</feature>
<dbReference type="GO" id="GO:0005911">
    <property type="term" value="C:cell-cell junction"/>
    <property type="evidence" value="ECO:0007669"/>
    <property type="project" value="UniProtKB-ARBA"/>
</dbReference>
<keyword evidence="17 24" id="KW-1133">Transmembrane helix</keyword>
<dbReference type="InterPro" id="IPR056768">
    <property type="entry name" value="THU_Piezo"/>
</dbReference>
<feature type="repeat" description="ARM" evidence="22">
    <location>
        <begin position="244"/>
        <end position="286"/>
    </location>
</feature>
<keyword evidence="13" id="KW-0217">Developmental protein</keyword>
<dbReference type="PROSITE" id="PS50176">
    <property type="entry name" value="ARM_REPEAT"/>
    <property type="match status" value="9"/>
</dbReference>
<feature type="transmembrane region" description="Helical" evidence="24">
    <location>
        <begin position="2979"/>
        <end position="2997"/>
    </location>
</feature>
<feature type="transmembrane region" description="Helical" evidence="24">
    <location>
        <begin position="1303"/>
        <end position="1323"/>
    </location>
</feature>
<evidence type="ECO:0000256" key="17">
    <source>
        <dbReference type="ARBA" id="ARBA00022989"/>
    </source>
</evidence>
<feature type="transmembrane region" description="Helical" evidence="24">
    <location>
        <begin position="3597"/>
        <end position="3621"/>
    </location>
</feature>
<evidence type="ECO:0000313" key="31">
    <source>
        <dbReference type="Proteomes" id="UP000183832"/>
    </source>
</evidence>
<feature type="transmembrane region" description="Helical" evidence="24">
    <location>
        <begin position="1037"/>
        <end position="1056"/>
    </location>
</feature>
<evidence type="ECO:0000256" key="8">
    <source>
        <dbReference type="ARBA" id="ARBA00022448"/>
    </source>
</evidence>
<feature type="compositionally biased region" description="Basic and acidic residues" evidence="23">
    <location>
        <begin position="2527"/>
        <end position="2539"/>
    </location>
</feature>
<evidence type="ECO:0000256" key="10">
    <source>
        <dbReference type="ARBA" id="ARBA00022490"/>
    </source>
</evidence>
<dbReference type="OrthoDB" id="303066at2759"/>
<feature type="repeat" description="ARM" evidence="22">
    <location>
        <begin position="451"/>
        <end position="489"/>
    </location>
</feature>
<feature type="transmembrane region" description="Helical" evidence="24">
    <location>
        <begin position="1572"/>
        <end position="1592"/>
    </location>
</feature>
<keyword evidence="14" id="KW-0677">Repeat</keyword>
<dbReference type="STRING" id="568069.A0A1J1J1N0"/>
<name>A0A1J1J1N0_9DIPT</name>
<feature type="domain" description="Piezo transmembrane helical unit" evidence="27">
    <location>
        <begin position="2884"/>
        <end position="3004"/>
    </location>
</feature>
<dbReference type="Proteomes" id="UP000183832">
    <property type="component" value="Unassembled WGS sequence"/>
</dbReference>
<feature type="transmembrane region" description="Helical" evidence="24">
    <location>
        <begin position="1703"/>
        <end position="1722"/>
    </location>
</feature>
<evidence type="ECO:0000256" key="4">
    <source>
        <dbReference type="ARBA" id="ARBA00004651"/>
    </source>
</evidence>
<dbReference type="Gene3D" id="1.25.10.10">
    <property type="entry name" value="Leucine-rich Repeat Variant"/>
    <property type="match status" value="1"/>
</dbReference>
<evidence type="ECO:0000256" key="23">
    <source>
        <dbReference type="SAM" id="MobiDB-lite"/>
    </source>
</evidence>
<feature type="region of interest" description="Disordered" evidence="23">
    <location>
        <begin position="2461"/>
        <end position="2481"/>
    </location>
</feature>
<dbReference type="SUPFAM" id="SSF48371">
    <property type="entry name" value="ARM repeat"/>
    <property type="match status" value="1"/>
</dbReference>
<dbReference type="InterPro" id="IPR000225">
    <property type="entry name" value="Armadillo"/>
</dbReference>
<feature type="transmembrane region" description="Helical" evidence="24">
    <location>
        <begin position="835"/>
        <end position="857"/>
    </location>
</feature>
<evidence type="ECO:0000256" key="15">
    <source>
        <dbReference type="ARBA" id="ARBA00022889"/>
    </source>
</evidence>
<evidence type="ECO:0000259" key="29">
    <source>
        <dbReference type="Pfam" id="PF24874"/>
    </source>
</evidence>
<feature type="region of interest" description="Disordered" evidence="23">
    <location>
        <begin position="2706"/>
        <end position="2755"/>
    </location>
</feature>
<dbReference type="GO" id="GO:0007155">
    <property type="term" value="P:cell adhesion"/>
    <property type="evidence" value="ECO:0007669"/>
    <property type="project" value="UniProtKB-KW"/>
</dbReference>
<evidence type="ECO:0000256" key="13">
    <source>
        <dbReference type="ARBA" id="ARBA00022716"/>
    </source>
</evidence>
<protein>
    <recommendedName>
        <fullName evidence="7">Armadillo segment polarity protein</fullName>
    </recommendedName>
</protein>
<dbReference type="InterPro" id="IPR027272">
    <property type="entry name" value="Piezo"/>
</dbReference>
<comment type="function">
    <text evidence="21">May associate with CadN and participate in the transmission of developmental information. Can associate with alpha-catenin. Accumulates through wg signaling; arm function in wg signal transduction is required early in development for determination of neuroblast fate. Arm and Abl proteins function cooperatively at adherens junctions in both the CNS and epidermis.</text>
</comment>
<feature type="transmembrane region" description="Helical" evidence="24">
    <location>
        <begin position="1488"/>
        <end position="1508"/>
    </location>
</feature>
<feature type="transmembrane region" description="Helical" evidence="24">
    <location>
        <begin position="3184"/>
        <end position="3202"/>
    </location>
</feature>
<evidence type="ECO:0000256" key="24">
    <source>
        <dbReference type="SAM" id="Phobius"/>
    </source>
</evidence>
<dbReference type="InterPro" id="IPR031805">
    <property type="entry name" value="Piezo_TM25-28"/>
</dbReference>
<dbReference type="GO" id="GO:0005886">
    <property type="term" value="C:plasma membrane"/>
    <property type="evidence" value="ECO:0007669"/>
    <property type="project" value="UniProtKB-SubCell"/>
</dbReference>
<keyword evidence="10" id="KW-0963">Cytoplasm</keyword>
<evidence type="ECO:0000256" key="7">
    <source>
        <dbReference type="ARBA" id="ARBA00022289"/>
    </source>
</evidence>
<dbReference type="Pfam" id="PF23188">
    <property type="entry name" value="THU_Piezo1"/>
    <property type="match status" value="1"/>
</dbReference>
<feature type="compositionally biased region" description="Polar residues" evidence="23">
    <location>
        <begin position="2542"/>
        <end position="2556"/>
    </location>
</feature>
<dbReference type="Pfam" id="PF00514">
    <property type="entry name" value="Arm"/>
    <property type="match status" value="4"/>
</dbReference>
<feature type="transmembrane region" description="Helical" evidence="24">
    <location>
        <begin position="1598"/>
        <end position="1623"/>
    </location>
</feature>
<keyword evidence="31" id="KW-1185">Reference proteome</keyword>
<evidence type="ECO:0000313" key="30">
    <source>
        <dbReference type="EMBL" id="CRL04769.1"/>
    </source>
</evidence>
<feature type="repeat" description="ARM" evidence="22">
    <location>
        <begin position="202"/>
        <end position="245"/>
    </location>
</feature>
<dbReference type="EMBL" id="CVRI01000063">
    <property type="protein sequence ID" value="CRL04769.1"/>
    <property type="molecule type" value="Genomic_DNA"/>
</dbReference>
<evidence type="ECO:0000256" key="20">
    <source>
        <dbReference type="ARBA" id="ARBA00023303"/>
    </source>
</evidence>
<feature type="domain" description="Piezo TM1-24" evidence="28">
    <location>
        <begin position="837"/>
        <end position="1515"/>
    </location>
</feature>
<evidence type="ECO:0000256" key="22">
    <source>
        <dbReference type="PROSITE-ProRule" id="PRU00259"/>
    </source>
</evidence>
<comment type="similarity">
    <text evidence="5">Belongs to the beta-catenin family.</text>
</comment>
<dbReference type="Pfam" id="PF24871">
    <property type="entry name" value="Piezo_TM1-24"/>
    <property type="match status" value="1"/>
</dbReference>
<dbReference type="InterPro" id="IPR056770">
    <property type="entry name" value="Piezo_THU9_anchor"/>
</dbReference>
<evidence type="ECO:0000256" key="2">
    <source>
        <dbReference type="ARBA" id="ARBA00004413"/>
    </source>
</evidence>
<feature type="domain" description="Piezo TM25-28" evidence="26">
    <location>
        <begin position="1920"/>
        <end position="2149"/>
    </location>
</feature>
<evidence type="ECO:0000256" key="5">
    <source>
        <dbReference type="ARBA" id="ARBA00005462"/>
    </source>
</evidence>
<dbReference type="InterPro" id="IPR013284">
    <property type="entry name" value="Beta-catenin"/>
</dbReference>
<dbReference type="InterPro" id="IPR016024">
    <property type="entry name" value="ARM-type_fold"/>
</dbReference>
<evidence type="ECO:0000256" key="9">
    <source>
        <dbReference type="ARBA" id="ARBA00022475"/>
    </source>
</evidence>
<evidence type="ECO:0000259" key="27">
    <source>
        <dbReference type="Pfam" id="PF23188"/>
    </source>
</evidence>
<feature type="transmembrane region" description="Helical" evidence="24">
    <location>
        <begin position="3113"/>
        <end position="3135"/>
    </location>
</feature>
<feature type="transmembrane region" description="Helical" evidence="24">
    <location>
        <begin position="1935"/>
        <end position="1956"/>
    </location>
</feature>
<feature type="region of interest" description="Disordered" evidence="23">
    <location>
        <begin position="2511"/>
        <end position="2590"/>
    </location>
</feature>
<dbReference type="GO" id="GO:0016055">
    <property type="term" value="P:Wnt signaling pathway"/>
    <property type="evidence" value="ECO:0007669"/>
    <property type="project" value="UniProtKB-KW"/>
</dbReference>
<feature type="transmembrane region" description="Helical" evidence="24">
    <location>
        <begin position="1227"/>
        <end position="1247"/>
    </location>
</feature>
<dbReference type="InterPro" id="IPR056769">
    <property type="entry name" value="Piezo_TM1-24"/>
</dbReference>
<keyword evidence="12 24" id="KW-0812">Transmembrane</keyword>
<keyword evidence="19 24" id="KW-0472">Membrane</keyword>
<keyword evidence="18" id="KW-0406">Ion transport</keyword>
<feature type="transmembrane region" description="Helical" evidence="24">
    <location>
        <begin position="1867"/>
        <end position="1885"/>
    </location>
</feature>
<feature type="domain" description="Piezo THU9 and anchor" evidence="29">
    <location>
        <begin position="3112"/>
        <end position="3348"/>
    </location>
</feature>
<feature type="transmembrane region" description="Helical" evidence="24">
    <location>
        <begin position="1410"/>
        <end position="1430"/>
    </location>
</feature>
<feature type="repeat" description="ARM" evidence="22">
    <location>
        <begin position="160"/>
        <end position="200"/>
    </location>
</feature>
<evidence type="ECO:0000256" key="6">
    <source>
        <dbReference type="ARBA" id="ARBA00007821"/>
    </source>
</evidence>
<evidence type="ECO:0000256" key="16">
    <source>
        <dbReference type="ARBA" id="ARBA00022949"/>
    </source>
</evidence>
<gene>
    <name evidence="30" type="ORF">CLUMA_CG017829</name>
</gene>
<feature type="compositionally biased region" description="Acidic residues" evidence="23">
    <location>
        <begin position="2174"/>
        <end position="2184"/>
    </location>
</feature>
<keyword evidence="20" id="KW-0407">Ion channel</keyword>
<dbReference type="PANTHER" id="PTHR47049">
    <property type="entry name" value="PIEZO-TYPE MECHANOSENSITIVE ION CHANNEL HOMOLOG"/>
    <property type="match status" value="1"/>
</dbReference>
<evidence type="ECO:0000256" key="18">
    <source>
        <dbReference type="ARBA" id="ARBA00023065"/>
    </source>
</evidence>
<evidence type="ECO:0000259" key="25">
    <source>
        <dbReference type="Pfam" id="PF12166"/>
    </source>
</evidence>
<feature type="transmembrane region" description="Helical" evidence="24">
    <location>
        <begin position="1782"/>
        <end position="1800"/>
    </location>
</feature>
<feature type="region of interest" description="Disordered" evidence="23">
    <location>
        <begin position="2139"/>
        <end position="2184"/>
    </location>
</feature>
<feature type="region of interest" description="Disordered" evidence="23">
    <location>
        <begin position="2283"/>
        <end position="2400"/>
    </location>
</feature>
<feature type="transmembrane region" description="Helical" evidence="24">
    <location>
        <begin position="929"/>
        <end position="947"/>
    </location>
</feature>
<keyword evidence="13" id="KW-0709">Segmentation polarity protein</keyword>
<evidence type="ECO:0000256" key="12">
    <source>
        <dbReference type="ARBA" id="ARBA00022692"/>
    </source>
</evidence>
<sequence>MSYQMSQNRTISHNPYQNSEMALGKDQQTLMWQQNSYLTGADSGIHSGAVTQVPSLSGKDEDDMTGGDDTLMFDLDQGFNQNFTQDQVDDMNQQLNQTRSQRVRAAMFPETLEEGIEIPSTQFDPQQPTAVQRLSEPSQMLKHAVVNLINYQDDADLATRAIPELIKLLNDEDQVVVSQAAMMVHQLSKKEASRHAIMNSPQMVAALVRALSTSNDLETTKGAVGTLHNLSHHRQGLLAIFKSGGIPALVKLLSSPVESVLFYAITTLHNLLLHQDGSKMAVRLAGGLQKMVALLQRNNVKFLAIVTDCLQILAYGNQESKLIILASTGPIELVRIMRSYDYEKLLWTTSRVLKVLSVCSSNKPAIVEAGGMQALAMHLGNPSQRLVQNCLWTLRNLSDAATKVDGLDNLLQGLVHVLASSDVNVVTCAAGILSNLTCNNQRNKTTVCQVGGVEALVRTIINAGDREEITEPAVCALRHLTSRHQESDAAQNLVRQNYGLPVIVKLLHPPSRWPLVKAVIGLIRNLAICPSNSAPLREHGAIHHLVRLLIRAFQDTQRQRSSVATSGSQQPGAYADGVRMEEIVEGTVGALHILSKDEYNRQMIRQQNVIPVFVQLLFYNDIENIQRVAAGVLCELAVDKEVAELIEQEGATAPLTELLNSANEGVATYAAAVLFKMSEDKSLDYKKRFSSELTTLPVFRDDQLWNNGDLGIGPDLQDILAPDQAYEGLYGQGPNGTGNGRVYQQGYDTLPIDSMQGLEIGGSQQQQQQQHLIGGMNTNPPTSPSYQMDMECVIGEMDASELTFQHHLGVDSMMDTMPSPPANDNNTQAACICCLLRPVGLSLPYLLFLFYLPFVPVATHRTIRGHTGYFLKLLILISTLLCLVQIAFQILLASLGNDLVTKCELLELILRHIGLIRLDNLDAGSITQWLAPEIISFFGSIIVFIVLKRSSNNGQLEAANAENLETGNEVQLPDTDNEISLEKWKLLIGAGKVLSLLALCATGALQPSVLSVVYYIVFLGAATWWSCNKELERAFGIVLRAVVVFLSCHILAFLTYQNPWPQEFLEPNSTIPRVFGFTAIYSSSCDNETDIRILDFDDSLDLDRYLNPIALIICYFVVAITSKMLLGPQGYVRNVCPDLTLQTEPNERTPLMRSGTRKVADTKPDTAPTGKEADAIPMGFIEEEGDGEEQNGVGFCEQMAMAAGSIGTFIYKNSYIFTNVVMMAWSIVYHSWLGFVLLIWANLIWIIPNQRKNMLRSSPFLVVYAEFLLLATYLFGMDLTDDELPANVDVNGINLPQIGFIKYLHYPIGPIMLKSAFTVMFWASLRQMLQERAEERKSTALADMVAPLQLTVGAATAREGIQKKQEKESAFVKKAANLINTFLVKFWIYVVVVTLFVCGISGQQMTGFRIVYMALFLTFILTFQFSYSVWRKFMYGFWLLVIVYSMLILILVYTYQFPKTAGYFEDLLHISVQLQRDIGLERYDAKQLFLHLVTPTLIVIITVIQLHYCHTKFLEVSNIPEGPQDDASRASSAAYGTFATNRSDDEGDTEDNTDFLDEIKIRKLSKQEIRGVAMRILTKLLSWSEVLLLFIEIHAYKIMLFCTFLLAINEVELLHFSFVILGVAGLKAKSDTQFLVTRVASLVASILLITTMMYQVDYIDQNRYESNCTNTSDPTTEVTNNALWIGFRKASQEAKLSDLIRPYLMYIILVSAHSFLILYQTIKRIKQNRTSRTPTVVFKNIKRADADRDIPHLIKYLVNYGFYKFGIEVCLIMYVMVIGYRMDIVACSYAVCLFFLYNLQREMARKVWSYATFFIIASIPVQYISLIGLPPGLCWEYPWNDVKVLEDFNIFAFLPENTFVFKDKSRLLLLDFILLLLMCRQLIVFRIEARYETSTLNYPGGSNKSVLNDIDQLGTVPFDNPTHDFIDKIRNYLDILKRCVFVLFFWAALAIVFLTGTSRVNILSIGYIIGSFIFLWQGTDFYLRPIYVIITWWNYLIAYNVSVVVIKSMIQLVGCLVLNLESINNYCWLIQLLGVTCICTTKKQDPTQEGCYVPVEDSGLFWDGVCFAFLIIQRRLFSSHYFCHVINEAKASLILASRGNELIEELRVKEMNQEAEREAQILQKIKTKMDRIKATQQRVLEENEPKHHAAGEGTAPLARTHSMSSGIGYHTPIEGDDDDEEDDDEVQEAMFVEGEGLSEIPTDLPGAFISRGGSFIGTTQAPSPSSAVMTVSLDAYLDPQRISYGSPGDFEMVPRISSPDDTFPVFSPPPFDDRDVHIIDQNMLVPPNMNGGGSSRGSSVVGAPQQSRRHRRLSSLNTVSWPNPNELTVNGRQRRMSTVTSADAQESEEVGDQRRIKSPRRTSFSTSIAQDDITLPTSRRRSSYNPSWGVDDDDDDDDDALTTTRAARRRKYSWGPAGELGFRDSIRSASSRSPVSHHESIRSGDYYMFEEIEDEFELDIINHKDSDDEDEKKSQTRRRLSKKMNFSQLLVKMKEDTEKERLAQLEQEELEKQKKLARRSSSPGLRQAHETEVVERSAHSEPIQQHTQFDPSSSSIGYDEETEGLIQSDGARPSTSRGFHADEDSSAADDKAKLIKEKSEEEKEKEEKKAEAEKKRKLLMSKLMMIPTFISSVLVSLTLRLHRVSRSYRYVMRVLAKEKKTLKHSPGFGAGFRSGSNMIWTPIQHAKTSSLIKMLVTPFRESSAASGTGLAETAPPVQDNNVYRSSDSVVSDSSSNCLAQADSHSKGLEDRTDRDSIISTPAKLSETDGLHPMSGIGAAFALMQRDRPLLTLQAEQQEEEPVRRQSWINPEIRILAPSMERGIDDDDDRGSSFKYDSLVSFDSKPKDVVVKIEDKEEEIDEDDFASKEHHILVELFQALWYVVLSHTDFICYAMVFLNQINSASILSLPLPLMVLLWGTLTFPRPSKTFWVTLIAYTQAVVLIKCACQFEAWFWNQAAIPANQPFSPARILGIEKKKGYATYDLILLLVVFCHRIILKSLGLWKSEVPTEKPNPGEKYKVDPVDEEAVVKSSSADLIVVANNDEKIKLTPVPDENGKTVRVVDDRDTVIVEQSDEEPPNYIALVKISFTKYMSTAKEFLRQLFDRESRHTADIYGFLFLCDFVNFFVILFGFSAFGTQEGDGGVLSYFEENKVPITFLLMLIIQFFFIVVDRALYLRKNMFGKIIFQFILIVGLHIWMFFVLPKTTERQFNATRPPVMYYMIKCFYLLFSAYQIRCGYPTRILGNFLTKGFSMLNFAGFKIFINIPFLMELRTLMDWVWTDTSMTLFDWLKMEDIFQNIYQLKCSRQLESDLPAPRGQKKGPVVKYLMGGGMILGIIAVIWFPLALFAFSNTVGEPNIPYDVSVSLRLGPYEPVYAMSAQESDISQLNFIDWENFQRRYQKDKSAITFLSNYEHVDVAAVKLGSNSSTIWNISPPDKERLLSDLKENKTLTSRFRYKVQRKSHSKENPGTIEDEHSYEFMGNDTIGLQLIKMLEETSAAFNVIVPNMLPKFLKVKNSGMLKPAHQLLREAETDDDEANYRNLSLKLYETKLSDTAPSLFWWETTELCNETYYKNVPDGFLYANCHNHITMYLFCDKIFPSTISSIAAGGIIGLYTTLIFVFSRFLRGTIFSGSSSKIMFDDLPYVDRVLQLCLDIYLVRESHEFTLEEDLFAKLIFLYRSPETMIKWTRPKKETGDDDTDSLSSDSKVSLRKKTE</sequence>
<feature type="transmembrane region" description="Helical" evidence="24">
    <location>
        <begin position="1995"/>
        <end position="2020"/>
    </location>
</feature>
<feature type="repeat" description="ARM" evidence="22">
    <location>
        <begin position="328"/>
        <end position="371"/>
    </location>
</feature>
<feature type="transmembrane region" description="Helical" evidence="24">
    <location>
        <begin position="3326"/>
        <end position="3349"/>
    </location>
</feature>
<evidence type="ECO:0000259" key="26">
    <source>
        <dbReference type="Pfam" id="PF15917"/>
    </source>
</evidence>
<comment type="subcellular location">
    <subcellularLocation>
        <location evidence="1">Cell junction</location>
    </subcellularLocation>
    <subcellularLocation>
        <location evidence="4">Cell membrane</location>
        <topology evidence="4">Multi-pass membrane protein</topology>
    </subcellularLocation>
    <subcellularLocation>
        <location evidence="2">Cell membrane</location>
        <topology evidence="2">Peripheral membrane protein</topology>
        <orientation evidence="2">Cytoplasmic side</orientation>
    </subcellularLocation>
    <subcellularLocation>
        <location evidence="3">Cytoplasm</location>
    </subcellularLocation>
</comment>
<feature type="transmembrane region" description="Helical" evidence="24">
    <location>
        <begin position="1259"/>
        <end position="1276"/>
    </location>
</feature>
<evidence type="ECO:0000256" key="11">
    <source>
        <dbReference type="ARBA" id="ARBA00022687"/>
    </source>
</evidence>
<evidence type="ECO:0000259" key="28">
    <source>
        <dbReference type="Pfam" id="PF24871"/>
    </source>
</evidence>
<dbReference type="PRINTS" id="PR01869">
    <property type="entry name" value="BCATNINFAMLY"/>
</dbReference>
<evidence type="ECO:0000256" key="14">
    <source>
        <dbReference type="ARBA" id="ARBA00022737"/>
    </source>
</evidence>
<feature type="transmembrane region" description="Helical" evidence="24">
    <location>
        <begin position="1382"/>
        <end position="1404"/>
    </location>
</feature>
<dbReference type="SMART" id="SM00185">
    <property type="entry name" value="ARM"/>
    <property type="match status" value="12"/>
</dbReference>
<feature type="transmembrane region" description="Helical" evidence="24">
    <location>
        <begin position="3155"/>
        <end position="3175"/>
    </location>
</feature>
<keyword evidence="9" id="KW-1003">Cell membrane</keyword>
<feature type="transmembrane region" description="Helical" evidence="24">
    <location>
        <begin position="1807"/>
        <end position="1829"/>
    </location>
</feature>
<feature type="transmembrane region" description="Helical" evidence="24">
    <location>
        <begin position="1962"/>
        <end position="1983"/>
    </location>
</feature>
<feature type="transmembrane region" description="Helical" evidence="24">
    <location>
        <begin position="1635"/>
        <end position="1656"/>
    </location>
</feature>
<feature type="compositionally biased region" description="Acidic residues" evidence="23">
    <location>
        <begin position="2390"/>
        <end position="2400"/>
    </location>
</feature>
<dbReference type="CDD" id="cd21726">
    <property type="entry name" value="CTNNAbd_dArm"/>
    <property type="match status" value="1"/>
</dbReference>
<feature type="compositionally biased region" description="Basic and acidic residues" evidence="23">
    <location>
        <begin position="2579"/>
        <end position="2590"/>
    </location>
</feature>
<accession>A0A1J1J1N0</accession>
<dbReference type="GO" id="GO:0045296">
    <property type="term" value="F:cadherin binding"/>
    <property type="evidence" value="ECO:0007669"/>
    <property type="project" value="InterPro"/>
</dbReference>
<evidence type="ECO:0000256" key="19">
    <source>
        <dbReference type="ARBA" id="ARBA00023136"/>
    </source>
</evidence>
<feature type="transmembrane region" description="Helical" evidence="24">
    <location>
        <begin position="993"/>
        <end position="1017"/>
    </location>
</feature>
<organism evidence="30 31">
    <name type="scientific">Clunio marinus</name>
    <dbReference type="NCBI Taxonomy" id="568069"/>
    <lineage>
        <taxon>Eukaryota</taxon>
        <taxon>Metazoa</taxon>
        <taxon>Ecdysozoa</taxon>
        <taxon>Arthropoda</taxon>
        <taxon>Hexapoda</taxon>
        <taxon>Insecta</taxon>
        <taxon>Pterygota</taxon>
        <taxon>Neoptera</taxon>
        <taxon>Endopterygota</taxon>
        <taxon>Diptera</taxon>
        <taxon>Nematocera</taxon>
        <taxon>Chironomoidea</taxon>
        <taxon>Chironomidae</taxon>
        <taxon>Clunio</taxon>
    </lineage>
</organism>
<feature type="transmembrane region" description="Helical" evidence="24">
    <location>
        <begin position="3217"/>
        <end position="3234"/>
    </location>
</feature>
<dbReference type="FunFam" id="1.25.10.10:FF:000015">
    <property type="entry name" value="Catenin beta-1"/>
    <property type="match status" value="1"/>
</dbReference>
<evidence type="ECO:0000256" key="3">
    <source>
        <dbReference type="ARBA" id="ARBA00004496"/>
    </source>
</evidence>
<proteinExistence type="inferred from homology"/>
<feature type="compositionally biased region" description="Basic and acidic residues" evidence="23">
    <location>
        <begin position="2461"/>
        <end position="2474"/>
    </location>
</feature>
<feature type="transmembrane region" description="Helical" evidence="24">
    <location>
        <begin position="869"/>
        <end position="892"/>
    </location>
</feature>
<dbReference type="GO" id="GO:0005737">
    <property type="term" value="C:cytoplasm"/>
    <property type="evidence" value="ECO:0007669"/>
    <property type="project" value="UniProtKB-SubCell"/>
</dbReference>
<feature type="repeat" description="ARM" evidence="22">
    <location>
        <begin position="498"/>
        <end position="541"/>
    </location>
</feature>
<feature type="compositionally biased region" description="Basic and acidic residues" evidence="23">
    <location>
        <begin position="2743"/>
        <end position="2755"/>
    </location>
</feature>
<feature type="repeat" description="ARM" evidence="22">
    <location>
        <begin position="608"/>
        <end position="651"/>
    </location>
</feature>
<evidence type="ECO:0000256" key="1">
    <source>
        <dbReference type="ARBA" id="ARBA00004282"/>
    </source>
</evidence>
<keyword evidence="11" id="KW-0879">Wnt signaling pathway</keyword>
<feature type="repeat" description="ARM" evidence="22">
    <location>
        <begin position="286"/>
        <end position="328"/>
    </location>
</feature>